<dbReference type="OrthoDB" id="7307078at2"/>
<sequence length="74" mass="7950">MLTPSAIRQAIDEVEQATSAPCDHDGEPALRKLYTVYAQSVLSAHGIMADLESLCCQCCRACPPGACIRDLNRA</sequence>
<dbReference type="AlphaFoldDB" id="A0A431VII5"/>
<dbReference type="EMBL" id="RXMA01000007">
    <property type="protein sequence ID" value="RTR21017.1"/>
    <property type="molecule type" value="Genomic_DNA"/>
</dbReference>
<proteinExistence type="predicted"/>
<dbReference type="RefSeq" id="WP_126614586.1">
    <property type="nucleotide sequence ID" value="NZ_JBHUCY010000029.1"/>
</dbReference>
<organism evidence="1 2">
    <name type="scientific">Azospirillum griseum</name>
    <dbReference type="NCBI Taxonomy" id="2496639"/>
    <lineage>
        <taxon>Bacteria</taxon>
        <taxon>Pseudomonadati</taxon>
        <taxon>Pseudomonadota</taxon>
        <taxon>Alphaproteobacteria</taxon>
        <taxon>Rhodospirillales</taxon>
        <taxon>Azospirillaceae</taxon>
        <taxon>Azospirillum</taxon>
    </lineage>
</organism>
<gene>
    <name evidence="1" type="ORF">EJ903_09735</name>
</gene>
<dbReference type="Proteomes" id="UP000277007">
    <property type="component" value="Unassembled WGS sequence"/>
</dbReference>
<comment type="caution">
    <text evidence="1">The sequence shown here is derived from an EMBL/GenBank/DDBJ whole genome shotgun (WGS) entry which is preliminary data.</text>
</comment>
<reference evidence="1 2" key="1">
    <citation type="submission" date="2018-12" db="EMBL/GenBank/DDBJ databases">
        <authorList>
            <person name="Yang Y."/>
        </authorList>
    </citation>
    <scope>NUCLEOTIDE SEQUENCE [LARGE SCALE GENOMIC DNA]</scope>
    <source>
        <strain evidence="1 2">L-25-5w-1</strain>
    </source>
</reference>
<name>A0A431VII5_9PROT</name>
<accession>A0A431VII5</accession>
<protein>
    <submittedName>
        <fullName evidence="1">Uncharacterized protein</fullName>
    </submittedName>
</protein>
<keyword evidence="2" id="KW-1185">Reference proteome</keyword>
<evidence type="ECO:0000313" key="1">
    <source>
        <dbReference type="EMBL" id="RTR21017.1"/>
    </source>
</evidence>
<evidence type="ECO:0000313" key="2">
    <source>
        <dbReference type="Proteomes" id="UP000277007"/>
    </source>
</evidence>